<reference evidence="3" key="1">
    <citation type="submission" date="2009-08" db="EMBL/GenBank/DDBJ databases">
        <title>The complete genome of Chitinophaga pinensis DSM 2588.</title>
        <authorList>
            <consortium name="US DOE Joint Genome Institute (JGI-PGF)"/>
            <person name="Lucas S."/>
            <person name="Copeland A."/>
            <person name="Lapidus A."/>
            <person name="Glavina del Rio T."/>
            <person name="Dalin E."/>
            <person name="Tice H."/>
            <person name="Bruce D."/>
            <person name="Goodwin L."/>
            <person name="Pitluck S."/>
            <person name="Kyrpides N."/>
            <person name="Mavromatis K."/>
            <person name="Ivanova N."/>
            <person name="Mikhailova N."/>
            <person name="Sims D."/>
            <person name="Meinche L."/>
            <person name="Brettin T."/>
            <person name="Detter J.C."/>
            <person name="Han C."/>
            <person name="Larimer F."/>
            <person name="Land M."/>
            <person name="Hauser L."/>
            <person name="Markowitz V."/>
            <person name="Cheng J.-F."/>
            <person name="Hugenholtz P."/>
            <person name="Woyke T."/>
            <person name="Wu D."/>
            <person name="Spring S."/>
            <person name="Klenk H.-P."/>
            <person name="Eisen J.A."/>
        </authorList>
    </citation>
    <scope>NUCLEOTIDE SEQUENCE [LARGE SCALE GENOMIC DNA]</scope>
    <source>
        <strain evidence="3">ATCC 43595 / DSM 2588 / LMG 13176 / NBRC 15968 / NCIMB 11800 / UQM 2034</strain>
    </source>
</reference>
<keyword evidence="1" id="KW-0732">Signal</keyword>
<dbReference type="Proteomes" id="UP000002215">
    <property type="component" value="Chromosome"/>
</dbReference>
<dbReference type="KEGG" id="cpi:Cpin_4555"/>
<reference evidence="2 3" key="2">
    <citation type="journal article" date="2010" name="Stand. Genomic Sci.">
        <title>Complete genome sequence of Chitinophaga pinensis type strain (UQM 2034).</title>
        <authorList>
            <person name="Glavina Del Rio T."/>
            <person name="Abt B."/>
            <person name="Spring S."/>
            <person name="Lapidus A."/>
            <person name="Nolan M."/>
            <person name="Tice H."/>
            <person name="Copeland A."/>
            <person name="Cheng J.F."/>
            <person name="Chen F."/>
            <person name="Bruce D."/>
            <person name="Goodwin L."/>
            <person name="Pitluck S."/>
            <person name="Ivanova N."/>
            <person name="Mavromatis K."/>
            <person name="Mikhailova N."/>
            <person name="Pati A."/>
            <person name="Chen A."/>
            <person name="Palaniappan K."/>
            <person name="Land M."/>
            <person name="Hauser L."/>
            <person name="Chang Y.J."/>
            <person name="Jeffries C.D."/>
            <person name="Chain P."/>
            <person name="Saunders E."/>
            <person name="Detter J.C."/>
            <person name="Brettin T."/>
            <person name="Rohde M."/>
            <person name="Goker M."/>
            <person name="Bristow J."/>
            <person name="Eisen J.A."/>
            <person name="Markowitz V."/>
            <person name="Hugenholtz P."/>
            <person name="Kyrpides N.C."/>
            <person name="Klenk H.P."/>
            <person name="Lucas S."/>
        </authorList>
    </citation>
    <scope>NUCLEOTIDE SEQUENCE [LARGE SCALE GENOMIC DNA]</scope>
    <source>
        <strain evidence="3">ATCC 43595 / DSM 2588 / LMG 13176 / NBRC 15968 / NCIMB 11800 / UQM 2034</strain>
    </source>
</reference>
<organism evidence="2 3">
    <name type="scientific">Chitinophaga pinensis (strain ATCC 43595 / DSM 2588 / LMG 13176 / NBRC 15968 / NCIMB 11800 / UQM 2034)</name>
    <dbReference type="NCBI Taxonomy" id="485918"/>
    <lineage>
        <taxon>Bacteria</taxon>
        <taxon>Pseudomonadati</taxon>
        <taxon>Bacteroidota</taxon>
        <taxon>Chitinophagia</taxon>
        <taxon>Chitinophagales</taxon>
        <taxon>Chitinophagaceae</taxon>
        <taxon>Chitinophaga</taxon>
    </lineage>
</organism>
<proteinExistence type="predicted"/>
<evidence type="ECO:0000256" key="1">
    <source>
        <dbReference type="SAM" id="SignalP"/>
    </source>
</evidence>
<feature type="signal peptide" evidence="1">
    <location>
        <begin position="1"/>
        <end position="20"/>
    </location>
</feature>
<dbReference type="AlphaFoldDB" id="A0A979G7D8"/>
<evidence type="ECO:0008006" key="4">
    <source>
        <dbReference type="Google" id="ProtNLM"/>
    </source>
</evidence>
<feature type="chain" id="PRO_5038145554" description="DUF4836 family protein" evidence="1">
    <location>
        <begin position="21"/>
        <end position="627"/>
    </location>
</feature>
<sequence>MKRVLQLIALATCTGLTASAQDLAYKIPEKAFTVASIKSGQLFRLTTVKDVNKSLLGKKLLESIAQSTRQDYKSIEDLGFSLTANSYYYSQLTDSIDYTCVLIPIADPNKVDALFRTSQEPVLEQNSINISMRPSAKSVVAWNKQFVFLTYGRAKDNFFADSARAARYGIELAADPYVDAAEPIAITDSAATATYDEPVIVEAPSPVPDTIPTTVPDDAPPPPVVDFNYNDNYEEGQSYEERRLIIDSVTMLWLSDNALQVFEKKENTPSILNTPGYKRSADPEAVASFWMTDMQSVYSSFLPYTLMKYGYLMRGYGSYNARLYLDKEQMRLTSEIGLDPQKAASYEKISNQQLNKKFLKYVNSDSLIGFMSIAFNTEAYVNEIPSLFKGIYGRYDEEMNIFGEFLSIALDEKAIAKVVKGDALFLLSGLNQQQVSYSSYNYDPETFEYRDTVKTKTETLPDFLCMFSSDDPRIIERLLQYGIKKEKILQDNGVYSLEQSRKMPFNLHFLIKDGIVFIGTSIKDIRQIQSGSFKGNISKEQKALLSKNNFSLFFNPKTMSAGIPASELGDGAEKMRTLLGSAGNLYMTSTGIKDGYVGVDMVADVPKEKENALQYFLDLIEEMGNLK</sequence>
<accession>A0A979G7D8</accession>
<evidence type="ECO:0000313" key="2">
    <source>
        <dbReference type="EMBL" id="ACU61997.1"/>
    </source>
</evidence>
<gene>
    <name evidence="2" type="ordered locus">Cpin_4555</name>
</gene>
<dbReference type="RefSeq" id="WP_012792165.1">
    <property type="nucleotide sequence ID" value="NC_013132.1"/>
</dbReference>
<name>A0A979G7D8_CHIPD</name>
<protein>
    <recommendedName>
        <fullName evidence="4">DUF4836 family protein</fullName>
    </recommendedName>
</protein>
<dbReference type="OrthoDB" id="1288644at2"/>
<evidence type="ECO:0000313" key="3">
    <source>
        <dbReference type="Proteomes" id="UP000002215"/>
    </source>
</evidence>
<dbReference type="EMBL" id="CP001699">
    <property type="protein sequence ID" value="ACU61997.1"/>
    <property type="molecule type" value="Genomic_DNA"/>
</dbReference>